<evidence type="ECO:0000313" key="3">
    <source>
        <dbReference type="EMBL" id="KAG2288990.1"/>
    </source>
</evidence>
<sequence length="268" mass="31712">MSAAMDRALMALTLEKEEKPFEMPDLPGFCSNEKNKLSLKMSTLIWRMPRKWQKEGKCRGVALSQERFQFFFDNEHDLLDVLEKGVHTCNEWALAIERWVEEPPDDYLQFIPLWVRISNIPMNYYTKEAITALGDLVGEVKEVIFNPLKPQTQPYERVLVSFNVANPLKMSRVVNTKGRRPVTIHYNYERIQKRCFTCQRLNHEHSLCPLEVRRRKNEAFVRRQAISRELKLNKPVLNEDDPLFGVLREVQSRHSWEVECRKCCNDRE</sequence>
<accession>A0A8X7UR13</accession>
<name>A0A8X7UR13_BRACI</name>
<proteinExistence type="predicted"/>
<evidence type="ECO:0000259" key="1">
    <source>
        <dbReference type="Pfam" id="PF14111"/>
    </source>
</evidence>
<evidence type="ECO:0008006" key="5">
    <source>
        <dbReference type="Google" id="ProtNLM"/>
    </source>
</evidence>
<dbReference type="OrthoDB" id="1101616at2759"/>
<feature type="domain" description="Zinc knuckle CX2CX4HX4C" evidence="2">
    <location>
        <begin position="164"/>
        <end position="209"/>
    </location>
</feature>
<dbReference type="Proteomes" id="UP000886595">
    <property type="component" value="Unassembled WGS sequence"/>
</dbReference>
<feature type="domain" description="DUF4283" evidence="1">
    <location>
        <begin position="40"/>
        <end position="102"/>
    </location>
</feature>
<dbReference type="AlphaFoldDB" id="A0A8X7UR13"/>
<keyword evidence="4" id="KW-1185">Reference proteome</keyword>
<dbReference type="InterPro" id="IPR025558">
    <property type="entry name" value="DUF4283"/>
</dbReference>
<dbReference type="PANTHER" id="PTHR31286">
    <property type="entry name" value="GLYCINE-RICH CELL WALL STRUCTURAL PROTEIN 1.8-LIKE"/>
    <property type="match status" value="1"/>
</dbReference>
<dbReference type="PANTHER" id="PTHR31286:SF178">
    <property type="entry name" value="DUF4283 DOMAIN-CONTAINING PROTEIN"/>
    <property type="match status" value="1"/>
</dbReference>
<dbReference type="Pfam" id="PF14111">
    <property type="entry name" value="DUF4283"/>
    <property type="match status" value="1"/>
</dbReference>
<organism evidence="3 4">
    <name type="scientific">Brassica carinata</name>
    <name type="common">Ethiopian mustard</name>
    <name type="synonym">Abyssinian cabbage</name>
    <dbReference type="NCBI Taxonomy" id="52824"/>
    <lineage>
        <taxon>Eukaryota</taxon>
        <taxon>Viridiplantae</taxon>
        <taxon>Streptophyta</taxon>
        <taxon>Embryophyta</taxon>
        <taxon>Tracheophyta</taxon>
        <taxon>Spermatophyta</taxon>
        <taxon>Magnoliopsida</taxon>
        <taxon>eudicotyledons</taxon>
        <taxon>Gunneridae</taxon>
        <taxon>Pentapetalae</taxon>
        <taxon>rosids</taxon>
        <taxon>malvids</taxon>
        <taxon>Brassicales</taxon>
        <taxon>Brassicaceae</taxon>
        <taxon>Brassiceae</taxon>
        <taxon>Brassica</taxon>
    </lineage>
</organism>
<comment type="caution">
    <text evidence="3">The sequence shown here is derived from an EMBL/GenBank/DDBJ whole genome shotgun (WGS) entry which is preliminary data.</text>
</comment>
<reference evidence="3 4" key="1">
    <citation type="submission" date="2020-02" db="EMBL/GenBank/DDBJ databases">
        <authorList>
            <person name="Ma Q."/>
            <person name="Huang Y."/>
            <person name="Song X."/>
            <person name="Pei D."/>
        </authorList>
    </citation>
    <scope>NUCLEOTIDE SEQUENCE [LARGE SCALE GENOMIC DNA]</scope>
    <source>
        <strain evidence="3">Sxm20200214</strain>
        <tissue evidence="3">Leaf</tissue>
    </source>
</reference>
<dbReference type="Pfam" id="PF14392">
    <property type="entry name" value="zf-CCHC_4"/>
    <property type="match status" value="1"/>
</dbReference>
<evidence type="ECO:0000313" key="4">
    <source>
        <dbReference type="Proteomes" id="UP000886595"/>
    </source>
</evidence>
<gene>
    <name evidence="3" type="ORF">Bca52824_048594</name>
</gene>
<protein>
    <recommendedName>
        <fullName evidence="5">DUF4283 domain-containing protein</fullName>
    </recommendedName>
</protein>
<dbReference type="EMBL" id="JAAMPC010000010">
    <property type="protein sequence ID" value="KAG2288990.1"/>
    <property type="molecule type" value="Genomic_DNA"/>
</dbReference>
<evidence type="ECO:0000259" key="2">
    <source>
        <dbReference type="Pfam" id="PF14392"/>
    </source>
</evidence>
<dbReference type="InterPro" id="IPR040256">
    <property type="entry name" value="At4g02000-like"/>
</dbReference>
<dbReference type="InterPro" id="IPR025836">
    <property type="entry name" value="Zn_knuckle_CX2CX4HX4C"/>
</dbReference>